<dbReference type="PANTHER" id="PTHR11375">
    <property type="entry name" value="ACIDIC LEUCINE-RICH NUCLEAR PHOSPHOPROTEIN 32"/>
    <property type="match status" value="1"/>
</dbReference>
<dbReference type="InterPro" id="IPR001611">
    <property type="entry name" value="Leu-rich_rpt"/>
</dbReference>
<dbReference type="PANTHER" id="PTHR11375:SF23">
    <property type="entry name" value="CHROMOSOME UNDETERMINED SCAFFOLD_118, WHOLE GENOME SHOTGUN SEQUENCE"/>
    <property type="match status" value="1"/>
</dbReference>
<organism evidence="4 5">
    <name type="scientific">Paramecium sonneborni</name>
    <dbReference type="NCBI Taxonomy" id="65129"/>
    <lineage>
        <taxon>Eukaryota</taxon>
        <taxon>Sar</taxon>
        <taxon>Alveolata</taxon>
        <taxon>Ciliophora</taxon>
        <taxon>Intramacronucleata</taxon>
        <taxon>Oligohymenophorea</taxon>
        <taxon>Peniculida</taxon>
        <taxon>Parameciidae</taxon>
        <taxon>Paramecium</taxon>
    </lineage>
</organism>
<dbReference type="EMBL" id="CAJJDN010000024">
    <property type="protein sequence ID" value="CAD8068716.1"/>
    <property type="molecule type" value="Genomic_DNA"/>
</dbReference>
<reference evidence="4" key="1">
    <citation type="submission" date="2021-01" db="EMBL/GenBank/DDBJ databases">
        <authorList>
            <consortium name="Genoscope - CEA"/>
            <person name="William W."/>
        </authorList>
    </citation>
    <scope>NUCLEOTIDE SEQUENCE</scope>
</reference>
<sequence length="169" mass="19849">MAEKIFNLIKKQEAEQNGQNILNYQLQQLQIIKTLDGQPKIESLQTLILEDNRLDGNALKSISENFKNLISLSLTNNQIVSLDELHVLTKLNNLQQLDFQNNQVEQQKDYRKKIFEMFPNLQIFDNKNKDGNNIKYSDEDINDKEGLKSDSEYNENDKDHEDEFIQQFI</sequence>
<name>A0A8S1LV94_9CILI</name>
<evidence type="ECO:0000256" key="3">
    <source>
        <dbReference type="SAM" id="MobiDB-lite"/>
    </source>
</evidence>
<keyword evidence="2" id="KW-0677">Repeat</keyword>
<dbReference type="InterPro" id="IPR045081">
    <property type="entry name" value="AN32"/>
</dbReference>
<dbReference type="Proteomes" id="UP000692954">
    <property type="component" value="Unassembled WGS sequence"/>
</dbReference>
<evidence type="ECO:0000313" key="4">
    <source>
        <dbReference type="EMBL" id="CAD8068716.1"/>
    </source>
</evidence>
<dbReference type="OrthoDB" id="2160613at2759"/>
<dbReference type="AlphaFoldDB" id="A0A8S1LV94"/>
<dbReference type="PROSITE" id="PS51450">
    <property type="entry name" value="LRR"/>
    <property type="match status" value="1"/>
</dbReference>
<dbReference type="Pfam" id="PF14580">
    <property type="entry name" value="LRR_9"/>
    <property type="match status" value="1"/>
</dbReference>
<dbReference type="GO" id="GO:0005634">
    <property type="term" value="C:nucleus"/>
    <property type="evidence" value="ECO:0007669"/>
    <property type="project" value="TreeGrafter"/>
</dbReference>
<proteinExistence type="predicted"/>
<gene>
    <name evidence="4" type="ORF">PSON_ATCC_30995.1.T0240291</name>
</gene>
<keyword evidence="1" id="KW-0433">Leucine-rich repeat</keyword>
<accession>A0A8S1LV94</accession>
<evidence type="ECO:0000256" key="1">
    <source>
        <dbReference type="ARBA" id="ARBA00022614"/>
    </source>
</evidence>
<evidence type="ECO:0000256" key="2">
    <source>
        <dbReference type="ARBA" id="ARBA00022737"/>
    </source>
</evidence>
<protein>
    <submittedName>
        <fullName evidence="4">Uncharacterized protein</fullName>
    </submittedName>
</protein>
<evidence type="ECO:0000313" key="5">
    <source>
        <dbReference type="Proteomes" id="UP000692954"/>
    </source>
</evidence>
<keyword evidence="5" id="KW-1185">Reference proteome</keyword>
<dbReference type="GO" id="GO:0042393">
    <property type="term" value="F:histone binding"/>
    <property type="evidence" value="ECO:0007669"/>
    <property type="project" value="TreeGrafter"/>
</dbReference>
<feature type="region of interest" description="Disordered" evidence="3">
    <location>
        <begin position="132"/>
        <end position="161"/>
    </location>
</feature>
<comment type="caution">
    <text evidence="4">The sequence shown here is derived from an EMBL/GenBank/DDBJ whole genome shotgun (WGS) entry which is preliminary data.</text>
</comment>